<dbReference type="EMBL" id="JACDXP010000001">
    <property type="protein sequence ID" value="KAF6529779.1"/>
    <property type="molecule type" value="Genomic_DNA"/>
</dbReference>
<evidence type="ECO:0000313" key="2">
    <source>
        <dbReference type="EMBL" id="KAF6529779.1"/>
    </source>
</evidence>
<feature type="region of interest" description="Disordered" evidence="1">
    <location>
        <begin position="77"/>
        <end position="96"/>
    </location>
</feature>
<evidence type="ECO:0000256" key="1">
    <source>
        <dbReference type="SAM" id="MobiDB-lite"/>
    </source>
</evidence>
<dbReference type="Proteomes" id="UP000593570">
    <property type="component" value="Unassembled WGS sequence"/>
</dbReference>
<reference evidence="2 3" key="1">
    <citation type="journal article" date="2020" name="bioRxiv">
        <title>A chromosome-scale genome assembly for the Fusarium oxysporum strain Fo5176 to establish a model Arabidopsis-fungal pathosystem.</title>
        <authorList>
            <person name="Fokkens L."/>
            <person name="Guo L."/>
            <person name="Dora S."/>
            <person name="Wang B."/>
            <person name="Ye K."/>
            <person name="Sanchez-Rodriguez C."/>
            <person name="Croll D."/>
        </authorList>
    </citation>
    <scope>NUCLEOTIDE SEQUENCE [LARGE SCALE GENOMIC DNA]</scope>
    <source>
        <strain evidence="2 3">Fo5176</strain>
    </source>
</reference>
<organism evidence="2 3">
    <name type="scientific">Fusarium oxysporum f. sp. conglutinans</name>
    <dbReference type="NCBI Taxonomy" id="100902"/>
    <lineage>
        <taxon>Eukaryota</taxon>
        <taxon>Fungi</taxon>
        <taxon>Dikarya</taxon>
        <taxon>Ascomycota</taxon>
        <taxon>Pezizomycotina</taxon>
        <taxon>Sordariomycetes</taxon>
        <taxon>Hypocreomycetidae</taxon>
        <taxon>Hypocreales</taxon>
        <taxon>Nectriaceae</taxon>
        <taxon>Fusarium</taxon>
        <taxon>Fusarium oxysporum species complex</taxon>
    </lineage>
</organism>
<name>A0A8H6H4W1_FUSOX</name>
<feature type="compositionally biased region" description="Polar residues" evidence="1">
    <location>
        <begin position="1"/>
        <end position="18"/>
    </location>
</feature>
<comment type="caution">
    <text evidence="2">The sequence shown here is derived from an EMBL/GenBank/DDBJ whole genome shotgun (WGS) entry which is preliminary data.</text>
</comment>
<dbReference type="AlphaFoldDB" id="A0A8H6H4W1"/>
<accession>A0A8H6H4W1</accession>
<sequence>MDTPNPSGPRTNTDTSPGYQDIDSPEIIAPFDFLIPASFSETHSPWAILDEASAVISPEDPHTRDYPPGIFHQTVHTRSRVHHIRNKSLSPHRHLI</sequence>
<protein>
    <submittedName>
        <fullName evidence="2">Uncharacterized protein</fullName>
    </submittedName>
</protein>
<evidence type="ECO:0000313" key="3">
    <source>
        <dbReference type="Proteomes" id="UP000593570"/>
    </source>
</evidence>
<feature type="region of interest" description="Disordered" evidence="1">
    <location>
        <begin position="1"/>
        <end position="22"/>
    </location>
</feature>
<proteinExistence type="predicted"/>
<gene>
    <name evidence="2" type="ORF">HZS61_001091</name>
</gene>